<gene>
    <name evidence="2" type="ORF">GCM10010185_52200</name>
</gene>
<feature type="compositionally biased region" description="Basic and acidic residues" evidence="1">
    <location>
        <begin position="168"/>
        <end position="180"/>
    </location>
</feature>
<reference evidence="2" key="2">
    <citation type="submission" date="2020-09" db="EMBL/GenBank/DDBJ databases">
        <authorList>
            <person name="Sun Q."/>
            <person name="Ohkuma M."/>
        </authorList>
    </citation>
    <scope>NUCLEOTIDE SEQUENCE</scope>
    <source>
        <strain evidence="2">JCM 3313</strain>
    </source>
</reference>
<dbReference type="AlphaFoldDB" id="A0A918AQA1"/>
<feature type="region of interest" description="Disordered" evidence="1">
    <location>
        <begin position="113"/>
        <end position="194"/>
    </location>
</feature>
<accession>A0A918AQA1</accession>
<protein>
    <submittedName>
        <fullName evidence="2">Uncharacterized protein</fullName>
    </submittedName>
</protein>
<comment type="caution">
    <text evidence="2">The sequence shown here is derived from an EMBL/GenBank/DDBJ whole genome shotgun (WGS) entry which is preliminary data.</text>
</comment>
<sequence>MDELDLRHPARGLFAERFTLPLAQAGGPPLRRIAQWISATLETDDRGRPITVPAQRISDWRRGRDVPASFSPLAAVLKPLIHRARRTAPGAPVEGLHGLRTWRLWWREASASPKAPVSDDGAEAASDTTTPSDEKRGSCRGYRSVRCREVITAPSRLGNGPDRSTAGMERHGRSAGENHDAGLFSACAAEPERP</sequence>
<dbReference type="EMBL" id="BMRG01000013">
    <property type="protein sequence ID" value="GGP72469.1"/>
    <property type="molecule type" value="Genomic_DNA"/>
</dbReference>
<evidence type="ECO:0000313" key="3">
    <source>
        <dbReference type="Proteomes" id="UP000639606"/>
    </source>
</evidence>
<reference evidence="2" key="1">
    <citation type="journal article" date="2014" name="Int. J. Syst. Evol. Microbiol.">
        <title>Complete genome sequence of Corynebacterium casei LMG S-19264T (=DSM 44701T), isolated from a smear-ripened cheese.</title>
        <authorList>
            <consortium name="US DOE Joint Genome Institute (JGI-PGF)"/>
            <person name="Walter F."/>
            <person name="Albersmeier A."/>
            <person name="Kalinowski J."/>
            <person name="Ruckert C."/>
        </authorList>
    </citation>
    <scope>NUCLEOTIDE SEQUENCE</scope>
    <source>
        <strain evidence="2">JCM 3313</strain>
    </source>
</reference>
<proteinExistence type="predicted"/>
<evidence type="ECO:0000313" key="2">
    <source>
        <dbReference type="EMBL" id="GGP72469.1"/>
    </source>
</evidence>
<keyword evidence="3" id="KW-1185">Reference proteome</keyword>
<evidence type="ECO:0000256" key="1">
    <source>
        <dbReference type="SAM" id="MobiDB-lite"/>
    </source>
</evidence>
<dbReference type="Proteomes" id="UP000639606">
    <property type="component" value="Unassembled WGS sequence"/>
</dbReference>
<organism evidence="2 3">
    <name type="scientific">Saccharothrix coeruleofusca</name>
    <dbReference type="NCBI Taxonomy" id="33919"/>
    <lineage>
        <taxon>Bacteria</taxon>
        <taxon>Bacillati</taxon>
        <taxon>Actinomycetota</taxon>
        <taxon>Actinomycetes</taxon>
        <taxon>Pseudonocardiales</taxon>
        <taxon>Pseudonocardiaceae</taxon>
        <taxon>Saccharothrix</taxon>
    </lineage>
</organism>
<name>A0A918AQA1_9PSEU</name>